<proteinExistence type="predicted"/>
<evidence type="ECO:0000313" key="1">
    <source>
        <dbReference type="EMBL" id="CAB5220428.1"/>
    </source>
</evidence>
<dbReference type="EMBL" id="LR798284">
    <property type="protein sequence ID" value="CAB5220428.1"/>
    <property type="molecule type" value="Genomic_DNA"/>
</dbReference>
<name>A0A6J7WUC3_9CAUD</name>
<sequence>MAARKTKIRHDEDTRKKIQAAYYINELHSHVSGKKVLSPSQIQAAKILLDKSLPNLSDVKLDTGAQGITFNLNTKSSG</sequence>
<organism evidence="1">
    <name type="scientific">uncultured Caudovirales phage</name>
    <dbReference type="NCBI Taxonomy" id="2100421"/>
    <lineage>
        <taxon>Viruses</taxon>
        <taxon>Duplodnaviria</taxon>
        <taxon>Heunggongvirae</taxon>
        <taxon>Uroviricota</taxon>
        <taxon>Caudoviricetes</taxon>
        <taxon>Peduoviridae</taxon>
        <taxon>Maltschvirus</taxon>
        <taxon>Maltschvirus maltsch</taxon>
    </lineage>
</organism>
<reference evidence="1" key="1">
    <citation type="submission" date="2020-05" db="EMBL/GenBank/DDBJ databases">
        <authorList>
            <person name="Chiriac C."/>
            <person name="Salcher M."/>
            <person name="Ghai R."/>
            <person name="Kavagutti S V."/>
        </authorList>
    </citation>
    <scope>NUCLEOTIDE SEQUENCE</scope>
</reference>
<accession>A0A6J7WUC3</accession>
<gene>
    <name evidence="1" type="ORF">UFOVP236_54</name>
</gene>
<protein>
    <submittedName>
        <fullName evidence="1">Uncharacterized protein</fullName>
    </submittedName>
</protein>